<sequence length="1220" mass="140188">MGSTPGPRFEYENQLHGLMSHIDDDVIEYTDLQELLNTCGNGQLSKLMEVFSKCIAEIRQLVDRVVNHYAIILLTYGYAFNDKRQKWKPDSFLATVQTQPHMPFTPDYAYSNGSDAPMIPLTALGSGDELNAAAVILPVLHDLSLFTDQCFKTVLHTLTELDRYLSVAGYSTIPNRELMPDLPPNIRFDAIPQALMDLFVVLINIDAIIAQHSQLSNDIRAIKRAVQTLLLNPSLLEMDNEQVEKLRSLERFIQVFESNLINPNRTIFGQCVEAIQSSKFGSPKQANRLIGHFEGFIKQYTLAGSDNNSLCVRFSEDREFLGLMALFIVYIGLFRREDKKLLKLIIDYQKRYSIYVVHLQGNCHIHPEQFLYDNLPKSMVQKSYLDSARSQRESLITRCTLDRSLQLFAQKITPWMVDFENDVRNDKIFSENYMQTLEVRIRLFLSGIKLLAKASYHVKSYISYHLDRETPITKPNLVTLLKLISLIKAVQLSFERNKAFVQDSIIRLNQLRSTRLLKLMSNIRKNILSQMSEHSDRKLDMISTIILASNCVNGSMLTAPRQLLVSLCLSIIGSSISAQDLSRINDYSQSFRLNIFERLRTHADCSYLFWSLPTFGAYFNHCFEENPCNINELRYFFMALSDIRVLFTVPEWANDYCVDITDSLSKSIDDIRAAGDEFLSLVKKDVHEQFKNDFIDKVCQEFETELRLQTHRGLQLDDQNPFKRHLYDFKTIFNSPPLRLFDQLICVKSCVENHLNRISYDLTSIALHDWYTYDSMMNLARHNYGLKFVSTQLPTQTIEQGLDVLDITRNLASFVTLYDYNLYNQMFVEHVTMSLVQQGNNSKSQVNILLIHHVANSIQTHGYGIISTAVNMAYRLVRKQLATFSRFLNEDHVRLRLRKEARYMKDLIEHPEVSRNIHNRYPFQRAEKVVYSLKKFGLTPTNQTYLDALRTVITCIGNALGFVRMLRSGALNCTSKSVNFLPDFDDLNDMRLTEYVKQESFGLHVIEAAENFDALMDNLNKNFSSSTNYFALLVSVFSERISAEKSKQDTKLQQNFSNFHVLLPALTINFVHHIVSSKDRLSSRIASNDRLIGGSISDDGFAMGVAFVLVIFNEWSRFNGLQWFEEVSHEIATDRMNVTDKANDNTRQTCTMTIKRLDTLEREFSQLKYSLISAKVLFKCPPTVDKTDENFQSRNSNLPHNSGSGTPESDSNAHVMETLS</sequence>
<dbReference type="Pfam" id="PF14746">
    <property type="entry name" value="WASH-7_C"/>
    <property type="match status" value="1"/>
</dbReference>
<dbReference type="Proteomes" id="UP000825002">
    <property type="component" value="Unassembled WGS sequence"/>
</dbReference>
<comment type="caution">
    <text evidence="5">The sequence shown here is derived from an EMBL/GenBank/DDBJ whole genome shotgun (WGS) entry which is preliminary data.</text>
</comment>
<dbReference type="PANTHER" id="PTHR31409:SF0">
    <property type="entry name" value="WASH COMPLEX SUBUNIT 4"/>
    <property type="match status" value="1"/>
</dbReference>
<feature type="domain" description="WASH complex subunit 4 N-terminal" evidence="3">
    <location>
        <begin position="25"/>
        <end position="606"/>
    </location>
</feature>
<dbReference type="InterPro" id="IPR028191">
    <property type="entry name" value="WASH-4_N"/>
</dbReference>
<organism evidence="5 6">
    <name type="scientific">Fragariocoptes setiger</name>
    <dbReference type="NCBI Taxonomy" id="1670756"/>
    <lineage>
        <taxon>Eukaryota</taxon>
        <taxon>Metazoa</taxon>
        <taxon>Ecdysozoa</taxon>
        <taxon>Arthropoda</taxon>
        <taxon>Chelicerata</taxon>
        <taxon>Arachnida</taxon>
        <taxon>Acari</taxon>
        <taxon>Acariformes</taxon>
        <taxon>Trombidiformes</taxon>
        <taxon>Prostigmata</taxon>
        <taxon>Eupodina</taxon>
        <taxon>Eriophyoidea</taxon>
        <taxon>Phytoptidae</taxon>
        <taxon>Fragariocoptes</taxon>
    </lineage>
</organism>
<evidence type="ECO:0000259" key="2">
    <source>
        <dbReference type="Pfam" id="PF14744"/>
    </source>
</evidence>
<evidence type="ECO:0000256" key="1">
    <source>
        <dbReference type="SAM" id="MobiDB-lite"/>
    </source>
</evidence>
<protein>
    <submittedName>
        <fullName evidence="5">WASH complex subunit 4</fullName>
    </submittedName>
</protein>
<dbReference type="InterPro" id="IPR027307">
    <property type="entry name" value="WASH7"/>
</dbReference>
<evidence type="ECO:0000259" key="4">
    <source>
        <dbReference type="Pfam" id="PF14746"/>
    </source>
</evidence>
<name>A0ABQ7S8B9_9ACAR</name>
<reference evidence="5 6" key="1">
    <citation type="submission" date="2020-10" db="EMBL/GenBank/DDBJ databases">
        <authorList>
            <person name="Klimov P.B."/>
            <person name="Dyachkov S.M."/>
            <person name="Chetverikov P.E."/>
        </authorList>
    </citation>
    <scope>NUCLEOTIDE SEQUENCE [LARGE SCALE GENOMIC DNA]</scope>
    <source>
        <strain evidence="5">BMOC 18-1129-001#AD2665</strain>
        <tissue evidence="5">Entire mites</tissue>
    </source>
</reference>
<feature type="compositionally biased region" description="Polar residues" evidence="1">
    <location>
        <begin position="1192"/>
        <end position="1212"/>
    </location>
</feature>
<dbReference type="PANTHER" id="PTHR31409">
    <property type="entry name" value="WASH COMPLEX SUBUNIT 4"/>
    <property type="match status" value="1"/>
</dbReference>
<proteinExistence type="predicted"/>
<feature type="domain" description="WASH complex subunit 7 C-terminal" evidence="4">
    <location>
        <begin position="1007"/>
        <end position="1179"/>
    </location>
</feature>
<dbReference type="Pfam" id="PF14745">
    <property type="entry name" value="WASH-4_N"/>
    <property type="match status" value="1"/>
</dbReference>
<dbReference type="InterPro" id="IPR028283">
    <property type="entry name" value="WASH-7_C"/>
</dbReference>
<feature type="non-terminal residue" evidence="5">
    <location>
        <position position="1220"/>
    </location>
</feature>
<dbReference type="Pfam" id="PF14744">
    <property type="entry name" value="WASH-7_mid"/>
    <property type="match status" value="1"/>
</dbReference>
<evidence type="ECO:0000313" key="5">
    <source>
        <dbReference type="EMBL" id="KAG9509637.1"/>
    </source>
</evidence>
<gene>
    <name evidence="5" type="primary">WASHC4</name>
    <name evidence="5" type="ORF">GZH46_01838</name>
</gene>
<evidence type="ECO:0000259" key="3">
    <source>
        <dbReference type="Pfam" id="PF14745"/>
    </source>
</evidence>
<keyword evidence="6" id="KW-1185">Reference proteome</keyword>
<dbReference type="InterPro" id="IPR028282">
    <property type="entry name" value="WASH-7_central"/>
</dbReference>
<feature type="region of interest" description="Disordered" evidence="1">
    <location>
        <begin position="1188"/>
        <end position="1220"/>
    </location>
</feature>
<evidence type="ECO:0000313" key="6">
    <source>
        <dbReference type="Proteomes" id="UP000825002"/>
    </source>
</evidence>
<dbReference type="EMBL" id="JAIFTH010000390">
    <property type="protein sequence ID" value="KAG9509637.1"/>
    <property type="molecule type" value="Genomic_DNA"/>
</dbReference>
<accession>A0ABQ7S8B9</accession>
<feature type="domain" description="WASH complex subunit 7 central" evidence="2">
    <location>
        <begin position="607"/>
        <end position="985"/>
    </location>
</feature>